<evidence type="ECO:0000313" key="1">
    <source>
        <dbReference type="Proteomes" id="UP000790787"/>
    </source>
</evidence>
<dbReference type="Proteomes" id="UP000790787">
    <property type="component" value="Chromosome 3"/>
</dbReference>
<proteinExistence type="predicted"/>
<keyword evidence="1" id="KW-1185">Reference proteome</keyword>
<reference evidence="2" key="2">
    <citation type="submission" date="2025-08" db="UniProtKB">
        <authorList>
            <consortium name="RefSeq"/>
        </authorList>
    </citation>
    <scope>IDENTIFICATION</scope>
    <source>
        <tissue evidence="2">Leaf</tissue>
    </source>
</reference>
<reference evidence="1" key="1">
    <citation type="journal article" date="2014" name="Nat. Commun.">
        <title>The tobacco genome sequence and its comparison with those of tomato and potato.</title>
        <authorList>
            <person name="Sierro N."/>
            <person name="Battey J.N."/>
            <person name="Ouadi S."/>
            <person name="Bakaher N."/>
            <person name="Bovet L."/>
            <person name="Willig A."/>
            <person name="Goepfert S."/>
            <person name="Peitsch M.C."/>
            <person name="Ivanov N.V."/>
        </authorList>
    </citation>
    <scope>NUCLEOTIDE SEQUENCE [LARGE SCALE GENOMIC DNA]</scope>
</reference>
<sequence>MLRSRFQSLPGAFNSYLVPSDKNEKKGFSLSKSFNEVSPSKRSEAAKFAQLWNEFICSFREEDLISDREMDLLLVPYSSDPSLKVLQWPPFLLASKIPIALDTASQFRSRDADLWKRICADEYMKCVVIECYESFKFVLNALVVGETEKMIIGIIIKEVENNISKSTFLANFRTGPLQNLCKKFLDLPEILRDGDPSKRNNVVIVRVRLP</sequence>
<accession>A0AC58TUC5</accession>
<gene>
    <name evidence="2" type="primary">LOC142176641</name>
</gene>
<organism evidence="1 2">
    <name type="scientific">Nicotiana tabacum</name>
    <name type="common">Common tobacco</name>
    <dbReference type="NCBI Taxonomy" id="4097"/>
    <lineage>
        <taxon>Eukaryota</taxon>
        <taxon>Viridiplantae</taxon>
        <taxon>Streptophyta</taxon>
        <taxon>Embryophyta</taxon>
        <taxon>Tracheophyta</taxon>
        <taxon>Spermatophyta</taxon>
        <taxon>Magnoliopsida</taxon>
        <taxon>eudicotyledons</taxon>
        <taxon>Gunneridae</taxon>
        <taxon>Pentapetalae</taxon>
        <taxon>asterids</taxon>
        <taxon>lamiids</taxon>
        <taxon>Solanales</taxon>
        <taxon>Solanaceae</taxon>
        <taxon>Nicotianoideae</taxon>
        <taxon>Nicotianeae</taxon>
        <taxon>Nicotiana</taxon>
    </lineage>
</organism>
<protein>
    <submittedName>
        <fullName evidence="2">Callose synthase 5-like</fullName>
    </submittedName>
</protein>
<evidence type="ECO:0000313" key="2">
    <source>
        <dbReference type="RefSeq" id="XP_075100823.1"/>
    </source>
</evidence>
<name>A0AC58TUC5_TOBAC</name>
<dbReference type="RefSeq" id="XP_075100823.1">
    <property type="nucleotide sequence ID" value="XM_075244722.1"/>
</dbReference>